<dbReference type="GO" id="GO:0005615">
    <property type="term" value="C:extracellular space"/>
    <property type="evidence" value="ECO:0007669"/>
    <property type="project" value="InterPro"/>
</dbReference>
<reference evidence="7" key="2">
    <citation type="submission" date="2020-01" db="EMBL/GenBank/DDBJ databases">
        <authorList>
            <person name="Korhonen P.K.K."/>
            <person name="Guangxu M.G."/>
            <person name="Wang T.W."/>
            <person name="Stroehlein A.J.S."/>
            <person name="Young N.D."/>
            <person name="Ang C.-S.A."/>
            <person name="Fernando D.W.F."/>
            <person name="Lu H.L."/>
            <person name="Taylor S.T."/>
            <person name="Ehtesham M.E.M."/>
            <person name="Najaraj S.H.N."/>
            <person name="Harsha G.H.G."/>
            <person name="Madugundu A.M."/>
            <person name="Renuse S.R."/>
            <person name="Holt D.H."/>
            <person name="Pandey A.P."/>
            <person name="Papenfuss A.P."/>
            <person name="Gasser R.B.G."/>
            <person name="Fischer K.F."/>
        </authorList>
    </citation>
    <scope>NUCLEOTIDE SEQUENCE</scope>
    <source>
        <strain evidence="7">SSS_KF_BRIS2020</strain>
    </source>
</reference>
<dbReference type="GO" id="GO:0004867">
    <property type="term" value="F:serine-type endopeptidase inhibitor activity"/>
    <property type="evidence" value="ECO:0007669"/>
    <property type="project" value="UniProtKB-KW"/>
</dbReference>
<comment type="similarity">
    <text evidence="1 5">Belongs to the serpin family.</text>
</comment>
<dbReference type="CDD" id="cd00172">
    <property type="entry name" value="serpin"/>
    <property type="match status" value="1"/>
</dbReference>
<feature type="domain" description="Serpin" evidence="6">
    <location>
        <begin position="30"/>
        <end position="335"/>
    </location>
</feature>
<accession>A0A834VDN3</accession>
<evidence type="ECO:0000256" key="4">
    <source>
        <dbReference type="ARBA" id="ARBA00023180"/>
    </source>
</evidence>
<reference evidence="8" key="3">
    <citation type="submission" date="2022-06" db="UniProtKB">
        <authorList>
            <consortium name="EnsemblMetazoa"/>
        </authorList>
    </citation>
    <scope>IDENTIFICATION</scope>
</reference>
<dbReference type="InterPro" id="IPR042185">
    <property type="entry name" value="Serpin_sf_2"/>
</dbReference>
<evidence type="ECO:0000256" key="1">
    <source>
        <dbReference type="ARBA" id="ARBA00009500"/>
    </source>
</evidence>
<dbReference type="EnsemblMetazoa" id="SSS_7887s_mrna">
    <property type="protein sequence ID" value="KAF7493707.1"/>
    <property type="gene ID" value="SSS_7887"/>
</dbReference>
<keyword evidence="2" id="KW-0646">Protease inhibitor</keyword>
<keyword evidence="3" id="KW-0722">Serine protease inhibitor</keyword>
<dbReference type="SUPFAM" id="SSF56574">
    <property type="entry name" value="Serpins"/>
    <property type="match status" value="1"/>
</dbReference>
<dbReference type="SMART" id="SM00093">
    <property type="entry name" value="SERPIN"/>
    <property type="match status" value="1"/>
</dbReference>
<dbReference type="InterPro" id="IPR000215">
    <property type="entry name" value="Serpin_fam"/>
</dbReference>
<dbReference type="InterPro" id="IPR042178">
    <property type="entry name" value="Serpin_sf_1"/>
</dbReference>
<keyword evidence="4" id="KW-0325">Glycoprotein</keyword>
<evidence type="ECO:0000259" key="6">
    <source>
        <dbReference type="SMART" id="SM00093"/>
    </source>
</evidence>
<gene>
    <name evidence="7" type="ORF">SSS_7887</name>
</gene>
<sequence>MSAKVPEKILANTFIGKRITITQSMNQFAFKLLKVFCSRHQSDSRNMCFSPLEVFNSYVMLLIGSKGITETQLEDMLCLKNFNNPKRYKELMELRKWIIKSNHEIMVYGTVIYVDRKLQMQPDYLEKVKNMFEIKPKPVDFTKIDECVNLINKEAKAMTDGLIEGVIHQKDLQEEKEIKLIISNAVFFRGYWLFKFGYHRYYYDDYLRADTVSVAYASSDIRMVIILPKSINDEAIYLVDLLDAERLSKLFWQLQHSPKSLTELTIPRFALDAHKVSLQKSVQQMGSTSIYDRDQAELGGICANDRLHLTKLVHKAFILVDERGSQTPSIKVWYQN</sequence>
<proteinExistence type="inferred from homology"/>
<evidence type="ECO:0000256" key="5">
    <source>
        <dbReference type="RuleBase" id="RU000411"/>
    </source>
</evidence>
<dbReference type="EMBL" id="WVUK01000055">
    <property type="protein sequence ID" value="KAF7493707.1"/>
    <property type="molecule type" value="Genomic_DNA"/>
</dbReference>
<evidence type="ECO:0000313" key="9">
    <source>
        <dbReference type="Proteomes" id="UP000070412"/>
    </source>
</evidence>
<evidence type="ECO:0000256" key="3">
    <source>
        <dbReference type="ARBA" id="ARBA00022900"/>
    </source>
</evidence>
<dbReference type="AlphaFoldDB" id="A0A834VDN3"/>
<evidence type="ECO:0000256" key="2">
    <source>
        <dbReference type="ARBA" id="ARBA00022690"/>
    </source>
</evidence>
<dbReference type="OrthoDB" id="671595at2759"/>
<evidence type="ECO:0000313" key="7">
    <source>
        <dbReference type="EMBL" id="KAF7493707.1"/>
    </source>
</evidence>
<protein>
    <submittedName>
        <fullName evidence="7">Alpha-1-antiproteinase</fullName>
    </submittedName>
</protein>
<evidence type="ECO:0000313" key="8">
    <source>
        <dbReference type="EnsemblMetazoa" id="KAF7493707.1"/>
    </source>
</evidence>
<reference evidence="9" key="1">
    <citation type="journal article" date="2020" name="PLoS Negl. Trop. Dis.">
        <title>High-quality nuclear genome for Sarcoptes scabiei-A critical resource for a neglected parasite.</title>
        <authorList>
            <person name="Korhonen P.K."/>
            <person name="Gasser R.B."/>
            <person name="Ma G."/>
            <person name="Wang T."/>
            <person name="Stroehlein A.J."/>
            <person name="Young N.D."/>
            <person name="Ang C.S."/>
            <person name="Fernando D.D."/>
            <person name="Lu H.C."/>
            <person name="Taylor S."/>
            <person name="Reynolds S.L."/>
            <person name="Mofiz E."/>
            <person name="Najaraj S.H."/>
            <person name="Gowda H."/>
            <person name="Madugundu A."/>
            <person name="Renuse S."/>
            <person name="Holt D."/>
            <person name="Pandey A."/>
            <person name="Papenfuss A.T."/>
            <person name="Fischer K."/>
        </authorList>
    </citation>
    <scope>NUCLEOTIDE SEQUENCE [LARGE SCALE GENOMIC DNA]</scope>
</reference>
<dbReference type="Gene3D" id="2.30.39.10">
    <property type="entry name" value="Alpha-1-antitrypsin, domain 1"/>
    <property type="match status" value="1"/>
</dbReference>
<dbReference type="Proteomes" id="UP000070412">
    <property type="component" value="Unassembled WGS sequence"/>
</dbReference>
<dbReference type="InterPro" id="IPR036186">
    <property type="entry name" value="Serpin_sf"/>
</dbReference>
<dbReference type="Pfam" id="PF00079">
    <property type="entry name" value="Serpin"/>
    <property type="match status" value="2"/>
</dbReference>
<dbReference type="PANTHER" id="PTHR11461:SF211">
    <property type="entry name" value="GH10112P-RELATED"/>
    <property type="match status" value="1"/>
</dbReference>
<name>A0A834VDN3_SARSC</name>
<organism evidence="7">
    <name type="scientific">Sarcoptes scabiei</name>
    <name type="common">Itch mite</name>
    <name type="synonym">Acarus scabiei</name>
    <dbReference type="NCBI Taxonomy" id="52283"/>
    <lineage>
        <taxon>Eukaryota</taxon>
        <taxon>Metazoa</taxon>
        <taxon>Ecdysozoa</taxon>
        <taxon>Arthropoda</taxon>
        <taxon>Chelicerata</taxon>
        <taxon>Arachnida</taxon>
        <taxon>Acari</taxon>
        <taxon>Acariformes</taxon>
        <taxon>Sarcoptiformes</taxon>
        <taxon>Astigmata</taxon>
        <taxon>Psoroptidia</taxon>
        <taxon>Sarcoptoidea</taxon>
        <taxon>Sarcoptidae</taxon>
        <taxon>Sarcoptinae</taxon>
        <taxon>Sarcoptes</taxon>
    </lineage>
</organism>
<dbReference type="InterPro" id="IPR023796">
    <property type="entry name" value="Serpin_dom"/>
</dbReference>
<dbReference type="PANTHER" id="PTHR11461">
    <property type="entry name" value="SERINE PROTEASE INHIBITOR, SERPIN"/>
    <property type="match status" value="1"/>
</dbReference>
<keyword evidence="9" id="KW-1185">Reference proteome</keyword>
<dbReference type="Gene3D" id="3.30.497.10">
    <property type="entry name" value="Antithrombin, subunit I, domain 2"/>
    <property type="match status" value="2"/>
</dbReference>